<dbReference type="GO" id="GO:0030896">
    <property type="term" value="C:checkpoint clamp complex"/>
    <property type="evidence" value="ECO:0007669"/>
    <property type="project" value="TreeGrafter"/>
</dbReference>
<evidence type="ECO:0000256" key="1">
    <source>
        <dbReference type="ARBA" id="ARBA00004123"/>
    </source>
</evidence>
<comment type="similarity">
    <text evidence="2">Belongs to the rad1 family.</text>
</comment>
<protein>
    <submittedName>
        <fullName evidence="7">Cell cycle checkpoint protein RAD1</fullName>
    </submittedName>
</protein>
<dbReference type="Proteomes" id="UP000241890">
    <property type="component" value="Unassembled WGS sequence"/>
</dbReference>
<dbReference type="PRINTS" id="PR01245">
    <property type="entry name" value="RAD1REC1"/>
</dbReference>
<dbReference type="SUPFAM" id="SSF55979">
    <property type="entry name" value="DNA clamp"/>
    <property type="match status" value="1"/>
</dbReference>
<feature type="compositionally biased region" description="Acidic residues" evidence="6">
    <location>
        <begin position="166"/>
        <end position="180"/>
    </location>
</feature>
<keyword evidence="3" id="KW-0227">DNA damage</keyword>
<dbReference type="PANTHER" id="PTHR10870">
    <property type="entry name" value="CELL CYCLE CHECKPOINT PROTEIN RAD1"/>
    <property type="match status" value="1"/>
</dbReference>
<feature type="region of interest" description="Disordered" evidence="6">
    <location>
        <begin position="156"/>
        <end position="183"/>
    </location>
</feature>
<keyword evidence="5" id="KW-0539">Nucleus</keyword>
<dbReference type="EMBL" id="BEYU01000099">
    <property type="protein sequence ID" value="GBG31537.1"/>
    <property type="molecule type" value="Genomic_DNA"/>
</dbReference>
<name>A0A2R5GKX8_9STRA</name>
<dbReference type="GO" id="GO:0006281">
    <property type="term" value="P:DNA repair"/>
    <property type="evidence" value="ECO:0007669"/>
    <property type="project" value="UniProtKB-KW"/>
</dbReference>
<evidence type="ECO:0000256" key="6">
    <source>
        <dbReference type="SAM" id="MobiDB-lite"/>
    </source>
</evidence>
<dbReference type="InterPro" id="IPR003021">
    <property type="entry name" value="Rad1_Rec1_Rad17"/>
</dbReference>
<evidence type="ECO:0000256" key="3">
    <source>
        <dbReference type="ARBA" id="ARBA00022763"/>
    </source>
</evidence>
<accession>A0A2R5GKX8</accession>
<dbReference type="PANTHER" id="PTHR10870:SF0">
    <property type="entry name" value="CELL CYCLE CHECKPOINT PROTEIN RAD1"/>
    <property type="match status" value="1"/>
</dbReference>
<comment type="subcellular location">
    <subcellularLocation>
        <location evidence="1">Nucleus</location>
    </subcellularLocation>
</comment>
<reference evidence="7 8" key="1">
    <citation type="submission" date="2017-12" db="EMBL/GenBank/DDBJ databases">
        <title>Sequencing, de novo assembly and annotation of complete genome of a new Thraustochytrid species, strain FCC1311.</title>
        <authorList>
            <person name="Sedici K."/>
            <person name="Godart F."/>
            <person name="Aiese Cigliano R."/>
            <person name="Sanseverino W."/>
            <person name="Barakat M."/>
            <person name="Ortet P."/>
            <person name="Marechal E."/>
            <person name="Cagnac O."/>
            <person name="Amato A."/>
        </authorList>
    </citation>
    <scope>NUCLEOTIDE SEQUENCE [LARGE SCALE GENOMIC DNA]</scope>
</reference>
<proteinExistence type="inferred from homology"/>
<evidence type="ECO:0000256" key="2">
    <source>
        <dbReference type="ARBA" id="ARBA00010991"/>
    </source>
</evidence>
<feature type="compositionally biased region" description="Basic and acidic residues" evidence="6">
    <location>
        <begin position="337"/>
        <end position="357"/>
    </location>
</feature>
<dbReference type="InterPro" id="IPR046938">
    <property type="entry name" value="DNA_clamp_sf"/>
</dbReference>
<feature type="compositionally biased region" description="Polar residues" evidence="6">
    <location>
        <begin position="386"/>
        <end position="398"/>
    </location>
</feature>
<dbReference type="OrthoDB" id="337581at2759"/>
<dbReference type="InParanoid" id="A0A2R5GKX8"/>
<organism evidence="7 8">
    <name type="scientific">Hondaea fermentalgiana</name>
    <dbReference type="NCBI Taxonomy" id="2315210"/>
    <lineage>
        <taxon>Eukaryota</taxon>
        <taxon>Sar</taxon>
        <taxon>Stramenopiles</taxon>
        <taxon>Bigyra</taxon>
        <taxon>Labyrinthulomycetes</taxon>
        <taxon>Thraustochytrida</taxon>
        <taxon>Thraustochytriidae</taxon>
        <taxon>Hondaea</taxon>
    </lineage>
</organism>
<evidence type="ECO:0000313" key="7">
    <source>
        <dbReference type="EMBL" id="GBG31537.1"/>
    </source>
</evidence>
<dbReference type="Pfam" id="PF02144">
    <property type="entry name" value="Rad1"/>
    <property type="match status" value="1"/>
</dbReference>
<comment type="caution">
    <text evidence="7">The sequence shown here is derived from an EMBL/GenBank/DDBJ whole genome shotgun (WGS) entry which is preliminary data.</text>
</comment>
<keyword evidence="4" id="KW-0234">DNA repair</keyword>
<sequence length="398" mass="43238">MAQQRSSGNTQQSEQTVRSAPAFRGTLGSAQVLYTTLRGISNGKKDQHATCELDAQGLQFVVTDKSLAAQGLANLSSKLFEVWDLCGNGSLRFRVNLTVLLQCLGILGKELTDTMLKLSYHDDEECFNLHLVEGRVVTECKIRTLFDELRADGPVEIDNDDHASMDDDDNDDDGDNDDGDDAVRRSLRAGARGARADFQADFRSAATVNRMVVKSAQLRDAFAELGELTGAATVAVLMSPKKPFFRLSADGQLASCSVDFPQGDESFSSMKCEEHMVRTYRASLLQLAGRALPFADKTFVRMNKHGTLGLQHLIQQSDGVKSYVEFYVLSDAGDASHLDQDHDNGEDEHGGLTHPYDDANSAGEQLASPADSDHGFEAPTEAADPSQASAFSSTHSIY</sequence>
<dbReference type="Gene3D" id="3.70.10.10">
    <property type="match status" value="2"/>
</dbReference>
<feature type="region of interest" description="Disordered" evidence="6">
    <location>
        <begin position="337"/>
        <end position="398"/>
    </location>
</feature>
<keyword evidence="8" id="KW-1185">Reference proteome</keyword>
<evidence type="ECO:0000256" key="4">
    <source>
        <dbReference type="ARBA" id="ARBA00023204"/>
    </source>
</evidence>
<dbReference type="GO" id="GO:0000077">
    <property type="term" value="P:DNA damage checkpoint signaling"/>
    <property type="evidence" value="ECO:0007669"/>
    <property type="project" value="InterPro"/>
</dbReference>
<evidence type="ECO:0000313" key="8">
    <source>
        <dbReference type="Proteomes" id="UP000241890"/>
    </source>
</evidence>
<dbReference type="AlphaFoldDB" id="A0A2R5GKX8"/>
<evidence type="ECO:0000256" key="5">
    <source>
        <dbReference type="ARBA" id="ARBA00023242"/>
    </source>
</evidence>
<gene>
    <name evidence="7" type="ORF">FCC1311_077612</name>
</gene>